<dbReference type="InterPro" id="IPR002364">
    <property type="entry name" value="Quin_OxRdtase/zeta-crystal_CS"/>
</dbReference>
<accession>A0ABR2WZW5</accession>
<keyword evidence="5" id="KW-1185">Reference proteome</keyword>
<evidence type="ECO:0000256" key="2">
    <source>
        <dbReference type="ARBA" id="ARBA00023002"/>
    </source>
</evidence>
<dbReference type="InterPro" id="IPR036291">
    <property type="entry name" value="NAD(P)-bd_dom_sf"/>
</dbReference>
<dbReference type="Proteomes" id="UP001479436">
    <property type="component" value="Unassembled WGS sequence"/>
</dbReference>
<dbReference type="Gene3D" id="3.90.180.10">
    <property type="entry name" value="Medium-chain alcohol dehydrogenases, catalytic domain"/>
    <property type="match status" value="1"/>
</dbReference>
<dbReference type="PANTHER" id="PTHR48106">
    <property type="entry name" value="QUINONE OXIDOREDUCTASE PIG3-RELATED"/>
    <property type="match status" value="1"/>
</dbReference>
<reference evidence="4 5" key="1">
    <citation type="submission" date="2023-04" db="EMBL/GenBank/DDBJ databases">
        <title>Genome of Basidiobolus ranarum AG-B5.</title>
        <authorList>
            <person name="Stajich J.E."/>
            <person name="Carter-House D."/>
            <person name="Gryganskyi A."/>
        </authorList>
    </citation>
    <scope>NUCLEOTIDE SEQUENCE [LARGE SCALE GENOMIC DNA]</scope>
    <source>
        <strain evidence="4 5">AG-B5</strain>
    </source>
</reference>
<dbReference type="EMBL" id="JASJQH010000108">
    <property type="protein sequence ID" value="KAK9767002.1"/>
    <property type="molecule type" value="Genomic_DNA"/>
</dbReference>
<evidence type="ECO:0000259" key="3">
    <source>
        <dbReference type="SMART" id="SM00829"/>
    </source>
</evidence>
<name>A0ABR2WZW5_9FUNG</name>
<proteinExistence type="predicted"/>
<evidence type="ECO:0000256" key="1">
    <source>
        <dbReference type="ARBA" id="ARBA00022857"/>
    </source>
</evidence>
<dbReference type="InterPro" id="IPR013154">
    <property type="entry name" value="ADH-like_N"/>
</dbReference>
<feature type="domain" description="Enoyl reductase (ER)" evidence="3">
    <location>
        <begin position="12"/>
        <end position="320"/>
    </location>
</feature>
<dbReference type="Pfam" id="PF08240">
    <property type="entry name" value="ADH_N"/>
    <property type="match status" value="1"/>
</dbReference>
<protein>
    <recommendedName>
        <fullName evidence="3">Enoyl reductase (ER) domain-containing protein</fullName>
    </recommendedName>
</protein>
<dbReference type="SMART" id="SM00829">
    <property type="entry name" value="PKS_ER"/>
    <property type="match status" value="1"/>
</dbReference>
<evidence type="ECO:0000313" key="4">
    <source>
        <dbReference type="EMBL" id="KAK9767002.1"/>
    </source>
</evidence>
<dbReference type="SUPFAM" id="SSF51735">
    <property type="entry name" value="NAD(P)-binding Rossmann-fold domains"/>
    <property type="match status" value="1"/>
</dbReference>
<dbReference type="CDD" id="cd05286">
    <property type="entry name" value="QOR2"/>
    <property type="match status" value="1"/>
</dbReference>
<dbReference type="Pfam" id="PF00107">
    <property type="entry name" value="ADH_zinc_N"/>
    <property type="match status" value="1"/>
</dbReference>
<keyword evidence="2" id="KW-0560">Oxidoreductase</keyword>
<dbReference type="SUPFAM" id="SSF50129">
    <property type="entry name" value="GroES-like"/>
    <property type="match status" value="1"/>
</dbReference>
<organism evidence="4 5">
    <name type="scientific">Basidiobolus ranarum</name>
    <dbReference type="NCBI Taxonomy" id="34480"/>
    <lineage>
        <taxon>Eukaryota</taxon>
        <taxon>Fungi</taxon>
        <taxon>Fungi incertae sedis</taxon>
        <taxon>Zoopagomycota</taxon>
        <taxon>Entomophthoromycotina</taxon>
        <taxon>Basidiobolomycetes</taxon>
        <taxon>Basidiobolales</taxon>
        <taxon>Basidiobolaceae</taxon>
        <taxon>Basidiobolus</taxon>
    </lineage>
</organism>
<dbReference type="PROSITE" id="PS01162">
    <property type="entry name" value="QOR_ZETA_CRYSTAL"/>
    <property type="match status" value="1"/>
</dbReference>
<dbReference type="InterPro" id="IPR020843">
    <property type="entry name" value="ER"/>
</dbReference>
<dbReference type="Gene3D" id="3.40.50.720">
    <property type="entry name" value="NAD(P)-binding Rossmann-like Domain"/>
    <property type="match status" value="1"/>
</dbReference>
<dbReference type="PANTHER" id="PTHR48106:SF13">
    <property type="entry name" value="QUINONE OXIDOREDUCTASE-RELATED"/>
    <property type="match status" value="1"/>
</dbReference>
<keyword evidence="1" id="KW-0521">NADP</keyword>
<comment type="caution">
    <text evidence="4">The sequence shown here is derived from an EMBL/GenBank/DDBJ whole genome shotgun (WGS) entry which is preliminary data.</text>
</comment>
<dbReference type="InterPro" id="IPR013149">
    <property type="entry name" value="ADH-like_C"/>
</dbReference>
<evidence type="ECO:0000313" key="5">
    <source>
        <dbReference type="Proteomes" id="UP001479436"/>
    </source>
</evidence>
<gene>
    <name evidence="4" type="ORF">K7432_003514</name>
</gene>
<sequence length="322" mass="34932">MSMKAIQIQKTGGVEVLNYTDVSIPKPSKNELLVKNHAIGVNYIDTYHRTGLYTLPLPLILGREGAGIVEAVGEQVTDFKVGDRVAYVAAGSYAEYGLSQEDKTAKLPESVDYDVGAASLLQGLTALSLAKESYKVKPDDWILVHAAAGGVGLLFTQLCKHFGANVIGTTSTPEKAEIARKAGADHVINYTKDDVVAEVKKITDGKGVHAVFDGVGKQTFDISLASLRRCGTLVSYGNASGKVDNFDISRLSVGNYKLLRPTLFNYIVTKEEFQPLVDELFDLIGNKKLNIKIFQTYPLKDAAQAHQDLEGRKTTGKLILKP</sequence>
<dbReference type="InterPro" id="IPR047618">
    <property type="entry name" value="QOR-like"/>
</dbReference>
<dbReference type="InterPro" id="IPR011032">
    <property type="entry name" value="GroES-like_sf"/>
</dbReference>